<sequence length="304" mass="32244">MALALLNTGHLGHSYATMMPQRCHNSGKAFVVFIGREMIPSGSQEPEPSIAAFRAALAAAEAAGEPAASKAAERGLWRCAARGQGRSAPKHHGEYAGATSQLASSGTRLAGRLLDGSALQVLAALTGRGTSAARDFYDVGSLNARLATEHGSQGPTGQESPWTPSARRALASALPSPAPSAAAAAQLAAWYEADLALPVKRAPWHSLPAMRRRISVLLRDLRHIVFGKSDLRTFTQMMTALDKLGTLRKVAKDPELKPVKLHLASWGYCTEKDVDIVAAGLIEGISLLRPNDLEALGVSEPWIY</sequence>
<gene>
    <name evidence="1" type="ORF">SNAT2548_LOCUS1835</name>
</gene>
<keyword evidence="2" id="KW-1185">Reference proteome</keyword>
<dbReference type="Proteomes" id="UP000604046">
    <property type="component" value="Unassembled WGS sequence"/>
</dbReference>
<evidence type="ECO:0000313" key="2">
    <source>
        <dbReference type="Proteomes" id="UP000604046"/>
    </source>
</evidence>
<dbReference type="OrthoDB" id="10389321at2759"/>
<proteinExistence type="predicted"/>
<comment type="caution">
    <text evidence="1">The sequence shown here is derived from an EMBL/GenBank/DDBJ whole genome shotgun (WGS) entry which is preliminary data.</text>
</comment>
<evidence type="ECO:0000313" key="1">
    <source>
        <dbReference type="EMBL" id="CAE6958059.1"/>
    </source>
</evidence>
<reference evidence="1" key="1">
    <citation type="submission" date="2021-02" db="EMBL/GenBank/DDBJ databases">
        <authorList>
            <person name="Dougan E. K."/>
            <person name="Rhodes N."/>
            <person name="Thang M."/>
            <person name="Chan C."/>
        </authorList>
    </citation>
    <scope>NUCLEOTIDE SEQUENCE</scope>
</reference>
<dbReference type="EMBL" id="CAJNDS010000104">
    <property type="protein sequence ID" value="CAE6958059.1"/>
    <property type="molecule type" value="Genomic_DNA"/>
</dbReference>
<dbReference type="AlphaFoldDB" id="A0A812HR15"/>
<accession>A0A812HR15</accession>
<protein>
    <submittedName>
        <fullName evidence="1">Uncharacterized protein</fullName>
    </submittedName>
</protein>
<name>A0A812HR15_9DINO</name>
<organism evidence="1 2">
    <name type="scientific">Symbiodinium natans</name>
    <dbReference type="NCBI Taxonomy" id="878477"/>
    <lineage>
        <taxon>Eukaryota</taxon>
        <taxon>Sar</taxon>
        <taxon>Alveolata</taxon>
        <taxon>Dinophyceae</taxon>
        <taxon>Suessiales</taxon>
        <taxon>Symbiodiniaceae</taxon>
        <taxon>Symbiodinium</taxon>
    </lineage>
</organism>